<keyword evidence="2" id="KW-1185">Reference proteome</keyword>
<dbReference type="Proteomes" id="UP000183567">
    <property type="component" value="Unassembled WGS sequence"/>
</dbReference>
<evidence type="ECO:0000313" key="1">
    <source>
        <dbReference type="EMBL" id="OJA12391.1"/>
    </source>
</evidence>
<evidence type="ECO:0000313" key="2">
    <source>
        <dbReference type="Proteomes" id="UP000183567"/>
    </source>
</evidence>
<proteinExistence type="predicted"/>
<name>A0A1J8PV87_9AGAM</name>
<accession>A0A1J8PV87</accession>
<comment type="caution">
    <text evidence="1">The sequence shown here is derived from an EMBL/GenBank/DDBJ whole genome shotgun (WGS) entry which is preliminary data.</text>
</comment>
<organism evidence="1 2">
    <name type="scientific">Rhizopogon vesiculosus</name>
    <dbReference type="NCBI Taxonomy" id="180088"/>
    <lineage>
        <taxon>Eukaryota</taxon>
        <taxon>Fungi</taxon>
        <taxon>Dikarya</taxon>
        <taxon>Basidiomycota</taxon>
        <taxon>Agaricomycotina</taxon>
        <taxon>Agaricomycetes</taxon>
        <taxon>Agaricomycetidae</taxon>
        <taxon>Boletales</taxon>
        <taxon>Suillineae</taxon>
        <taxon>Rhizopogonaceae</taxon>
        <taxon>Rhizopogon</taxon>
    </lineage>
</organism>
<dbReference type="EMBL" id="LVVM01004680">
    <property type="protein sequence ID" value="OJA12391.1"/>
    <property type="molecule type" value="Genomic_DNA"/>
</dbReference>
<protein>
    <submittedName>
        <fullName evidence="1">Uncharacterized protein</fullName>
    </submittedName>
</protein>
<reference evidence="1 2" key="1">
    <citation type="submission" date="2016-03" db="EMBL/GenBank/DDBJ databases">
        <title>Comparative genomics of the ectomycorrhizal sister species Rhizopogon vinicolor and Rhizopogon vesiculosus (Basidiomycota: Boletales) reveals a divergence of the mating type B locus.</title>
        <authorList>
            <person name="Mujic A.B."/>
            <person name="Kuo A."/>
            <person name="Tritt A."/>
            <person name="Lipzen A."/>
            <person name="Chen C."/>
            <person name="Johnson J."/>
            <person name="Sharma A."/>
            <person name="Barry K."/>
            <person name="Grigoriev I.V."/>
            <person name="Spatafora J.W."/>
        </authorList>
    </citation>
    <scope>NUCLEOTIDE SEQUENCE [LARGE SCALE GENOMIC DNA]</scope>
    <source>
        <strain evidence="1 2">AM-OR11-056</strain>
    </source>
</reference>
<dbReference type="AlphaFoldDB" id="A0A1J8PV87"/>
<gene>
    <name evidence="1" type="ORF">AZE42_09104</name>
</gene>
<sequence length="44" mass="5102">MQYDSITSSIAEALRHPHYRQPEFPFDINPTCINSTSYQIRDGT</sequence>